<reference evidence="8" key="1">
    <citation type="submission" date="2025-08" db="UniProtKB">
        <authorList>
            <consortium name="Ensembl"/>
        </authorList>
    </citation>
    <scope>IDENTIFICATION</scope>
</reference>
<keyword evidence="4 6" id="KW-0808">Transferase</keyword>
<evidence type="ECO:0000256" key="5">
    <source>
        <dbReference type="ARBA" id="ARBA00022939"/>
    </source>
</evidence>
<organism evidence="8 9">
    <name type="scientific">Maylandia zebra</name>
    <name type="common">zebra mbuna</name>
    <dbReference type="NCBI Taxonomy" id="106582"/>
    <lineage>
        <taxon>Eukaryota</taxon>
        <taxon>Metazoa</taxon>
        <taxon>Chordata</taxon>
        <taxon>Craniata</taxon>
        <taxon>Vertebrata</taxon>
        <taxon>Euteleostomi</taxon>
        <taxon>Actinopterygii</taxon>
        <taxon>Neopterygii</taxon>
        <taxon>Teleostei</taxon>
        <taxon>Neoteleostei</taxon>
        <taxon>Acanthomorphata</taxon>
        <taxon>Ovalentaria</taxon>
        <taxon>Cichlomorphae</taxon>
        <taxon>Cichliformes</taxon>
        <taxon>Cichlidae</taxon>
        <taxon>African cichlids</taxon>
        <taxon>Pseudocrenilabrinae</taxon>
        <taxon>Haplochromini</taxon>
        <taxon>Maylandia</taxon>
        <taxon>Maylandia zebra complex</taxon>
    </lineage>
</organism>
<dbReference type="Gene3D" id="3.40.50.300">
    <property type="entry name" value="P-loop containing nucleotide triphosphate hydrolases"/>
    <property type="match status" value="1"/>
</dbReference>
<dbReference type="GO" id="GO:0008146">
    <property type="term" value="F:sulfotransferase activity"/>
    <property type="evidence" value="ECO:0007669"/>
    <property type="project" value="InterPro"/>
</dbReference>
<evidence type="ECO:0000313" key="8">
    <source>
        <dbReference type="Ensembl" id="ENSMZEP00005006292.1"/>
    </source>
</evidence>
<keyword evidence="9" id="KW-1185">Reference proteome</keyword>
<dbReference type="Proteomes" id="UP000265160">
    <property type="component" value="Unplaced"/>
</dbReference>
<comment type="similarity">
    <text evidence="2 6">Belongs to the sulfotransferase 1 family.</text>
</comment>
<evidence type="ECO:0000256" key="2">
    <source>
        <dbReference type="ARBA" id="ARBA00005771"/>
    </source>
</evidence>
<evidence type="ECO:0000259" key="7">
    <source>
        <dbReference type="Pfam" id="PF00685"/>
    </source>
</evidence>
<dbReference type="PANTHER" id="PTHR11783">
    <property type="entry name" value="SULFOTRANSFERASE SULT"/>
    <property type="match status" value="1"/>
</dbReference>
<feature type="domain" description="Sulfotransferase" evidence="7">
    <location>
        <begin position="52"/>
        <end position="290"/>
    </location>
</feature>
<accession>A0A3P9B8W4</accession>
<dbReference type="GO" id="GO:0006584">
    <property type="term" value="P:catecholamine metabolic process"/>
    <property type="evidence" value="ECO:0007669"/>
    <property type="project" value="UniProtKB-KW"/>
</dbReference>
<dbReference type="Ensembl" id="ENSMZET00005006581.1">
    <property type="protein sequence ID" value="ENSMZEP00005006292.1"/>
    <property type="gene ID" value="ENSMZEG00005004881.1"/>
</dbReference>
<evidence type="ECO:0000256" key="1">
    <source>
        <dbReference type="ARBA" id="ARBA00004496"/>
    </source>
</evidence>
<proteinExistence type="inferred from homology"/>
<dbReference type="STRING" id="106582.ENSMZEP00005006292"/>
<dbReference type="InterPro" id="IPR027417">
    <property type="entry name" value="P-loop_NTPase"/>
</dbReference>
<reference evidence="8" key="2">
    <citation type="submission" date="2025-09" db="UniProtKB">
        <authorList>
            <consortium name="Ensembl"/>
        </authorList>
    </citation>
    <scope>IDENTIFICATION</scope>
</reference>
<evidence type="ECO:0000313" key="9">
    <source>
        <dbReference type="Proteomes" id="UP000265160"/>
    </source>
</evidence>
<dbReference type="FunFam" id="3.40.50.300:FF:000433">
    <property type="entry name" value="Estrogen sulfotransferase"/>
    <property type="match status" value="1"/>
</dbReference>
<dbReference type="KEGG" id="mze:106674892"/>
<dbReference type="SUPFAM" id="SSF52540">
    <property type="entry name" value="P-loop containing nucleoside triphosphate hydrolases"/>
    <property type="match status" value="1"/>
</dbReference>
<evidence type="ECO:0000256" key="4">
    <source>
        <dbReference type="ARBA" id="ARBA00022679"/>
    </source>
</evidence>
<sequence>MCQSTKIPAGYPLRTSMEQIRDRVFKHKNYNFVASLSTPEYIDSLESFEIKDSDVFLVTYPKSGTVWVQQIIISIHELDGNQTKYSNNMERMPWLEYKMAEYTLLPSPRLFTSHLPEHIMPPGVKEKKAKIVYLMRNPKDNMVSFYHFSKALADLETPESFDQFFEWYITGNVFASSWFDHVREWYLNRDQYNILFLTYEEMILDLKGSVKKICNFLGKNLTEAAISQVVEKATFQNMKNDSKANYQHLPPEDFSGIFLRKGRIGDWKNTLTVAQSERVDQVLREKLGDLPLKFIWE</sequence>
<dbReference type="RefSeq" id="XP_024657549.1">
    <property type="nucleotide sequence ID" value="XM_024801781.1"/>
</dbReference>
<dbReference type="GO" id="GO:0006805">
    <property type="term" value="P:xenobiotic metabolic process"/>
    <property type="evidence" value="ECO:0007669"/>
    <property type="project" value="UniProtKB-ARBA"/>
</dbReference>
<dbReference type="GO" id="GO:0005737">
    <property type="term" value="C:cytoplasm"/>
    <property type="evidence" value="ECO:0007669"/>
    <property type="project" value="UniProtKB-SubCell"/>
</dbReference>
<dbReference type="InterPro" id="IPR000863">
    <property type="entry name" value="Sulfotransferase_dom"/>
</dbReference>
<evidence type="ECO:0000256" key="6">
    <source>
        <dbReference type="RuleBase" id="RU361155"/>
    </source>
</evidence>
<dbReference type="Pfam" id="PF00685">
    <property type="entry name" value="Sulfotransfer_1"/>
    <property type="match status" value="1"/>
</dbReference>
<keyword evidence="5" id="KW-0128">Catecholamine metabolism</keyword>
<keyword evidence="3" id="KW-0963">Cytoplasm</keyword>
<comment type="subcellular location">
    <subcellularLocation>
        <location evidence="1">Cytoplasm</location>
    </subcellularLocation>
</comment>
<evidence type="ECO:0000256" key="3">
    <source>
        <dbReference type="ARBA" id="ARBA00022490"/>
    </source>
</evidence>
<dbReference type="AlphaFoldDB" id="A0A3P9B8W4"/>
<dbReference type="GeneTree" id="ENSGT00940000156772"/>
<dbReference type="EC" id="2.8.2.-" evidence="6"/>
<name>A0A3P9B8W4_9CICH</name>
<protein>
    <recommendedName>
        <fullName evidence="6">Sulfotransferase</fullName>
        <ecNumber evidence="6">2.8.2.-</ecNumber>
    </recommendedName>
</protein>